<feature type="transmembrane region" description="Helical" evidence="1">
    <location>
        <begin position="339"/>
        <end position="363"/>
    </location>
</feature>
<sequence>MFTASRPTGLLSLQTLLGWPPSGGGEHAKLRETAWLDGLRGVAAFLVMIYHINLTFWSGYYIEAPFGATTIPDEKLHLPGGSQLWAFWRLPIFRLWMCSGHAQVSVFFVLSGFVLSWSPLGAIQSGGKQEKVLQSLGSATFRRWIRLYVPCFVVALWQVFEMWFGLRDWGIITKRSNVFAQLWDYIKVSERFANPFQINRDEYNGQHDYDWTLWTIPYEFSGSMLVFGVLLAVSRFSDYRKRTLVIAGVAGYACLRGEWNFWLFATGMLIANYVRDAGGFEELTRRTTRGLQTACIVMIIAGLLLAGVPSGSQYYTREGYGWLENLVPSAWQNIEGGMRLWWCWSGILFIFASCHLAGVRRLFELSFMRYLGRLSFMLYLTHRIVLNLLGRMLRSVVYTLIGRDEWIDDSAKEATVLHPLFTLLGYLLLLGALIPSCLVVAHWAEVCIDKPSTKLARRVDDWFIGGLPKETAAQGENGSLLPSHAAADEQEMDLVHRPDITGFAENAR</sequence>
<evidence type="ECO:0000259" key="2">
    <source>
        <dbReference type="Pfam" id="PF01757"/>
    </source>
</evidence>
<feature type="transmembrane region" description="Helical" evidence="1">
    <location>
        <begin position="384"/>
        <end position="401"/>
    </location>
</feature>
<dbReference type="GO" id="GO:0016747">
    <property type="term" value="F:acyltransferase activity, transferring groups other than amino-acyl groups"/>
    <property type="evidence" value="ECO:0007669"/>
    <property type="project" value="InterPro"/>
</dbReference>
<evidence type="ECO:0000256" key="1">
    <source>
        <dbReference type="SAM" id="Phobius"/>
    </source>
</evidence>
<name>A0A0F4G6N5_9PEZI</name>
<feature type="transmembrane region" description="Helical" evidence="1">
    <location>
        <begin position="211"/>
        <end position="233"/>
    </location>
</feature>
<evidence type="ECO:0000313" key="3">
    <source>
        <dbReference type="EMBL" id="KJX92702.1"/>
    </source>
</evidence>
<dbReference type="OrthoDB" id="5819582at2759"/>
<keyword evidence="1" id="KW-1133">Transmembrane helix</keyword>
<reference evidence="3 4" key="1">
    <citation type="submission" date="2015-03" db="EMBL/GenBank/DDBJ databases">
        <title>RNA-seq based gene annotation and comparative genomics of four Zymoseptoria species reveal species-specific pathogenicity related genes and transposable element activity.</title>
        <authorList>
            <person name="Grandaubert J."/>
            <person name="Bhattacharyya A."/>
            <person name="Stukenbrock E.H."/>
        </authorList>
    </citation>
    <scope>NUCLEOTIDE SEQUENCE [LARGE SCALE GENOMIC DNA]</scope>
    <source>
        <strain evidence="3 4">Zb18110</strain>
    </source>
</reference>
<dbReference type="AlphaFoldDB" id="A0A0F4G6N5"/>
<dbReference type="InterPro" id="IPR002656">
    <property type="entry name" value="Acyl_transf_3_dom"/>
</dbReference>
<feature type="transmembrane region" description="Helical" evidence="1">
    <location>
        <begin position="39"/>
        <end position="62"/>
    </location>
</feature>
<evidence type="ECO:0000313" key="4">
    <source>
        <dbReference type="Proteomes" id="UP000033647"/>
    </source>
</evidence>
<dbReference type="Proteomes" id="UP000033647">
    <property type="component" value="Unassembled WGS sequence"/>
</dbReference>
<feature type="transmembrane region" description="Helical" evidence="1">
    <location>
        <begin position="294"/>
        <end position="315"/>
    </location>
</feature>
<feature type="domain" description="Acyltransferase 3" evidence="2">
    <location>
        <begin position="34"/>
        <end position="439"/>
    </location>
</feature>
<dbReference type="InterPro" id="IPR050879">
    <property type="entry name" value="Acyltransferase_3"/>
</dbReference>
<keyword evidence="1" id="KW-0472">Membrane</keyword>
<dbReference type="PANTHER" id="PTHR23028:SF134">
    <property type="entry name" value="PUTATIVE (AFU_ORTHOLOGUE AFUA_4G08520)-RELATED"/>
    <property type="match status" value="1"/>
</dbReference>
<keyword evidence="4" id="KW-1185">Reference proteome</keyword>
<feature type="transmembrane region" description="Helical" evidence="1">
    <location>
        <begin position="421"/>
        <end position="444"/>
    </location>
</feature>
<gene>
    <name evidence="3" type="ORF">TI39_contig5831g00017</name>
</gene>
<feature type="transmembrane region" description="Helical" evidence="1">
    <location>
        <begin position="144"/>
        <end position="160"/>
    </location>
</feature>
<accession>A0A0F4G6N5</accession>
<comment type="caution">
    <text evidence="3">The sequence shown here is derived from an EMBL/GenBank/DDBJ whole genome shotgun (WGS) entry which is preliminary data.</text>
</comment>
<organism evidence="3 4">
    <name type="scientific">Zymoseptoria brevis</name>
    <dbReference type="NCBI Taxonomy" id="1047168"/>
    <lineage>
        <taxon>Eukaryota</taxon>
        <taxon>Fungi</taxon>
        <taxon>Dikarya</taxon>
        <taxon>Ascomycota</taxon>
        <taxon>Pezizomycotina</taxon>
        <taxon>Dothideomycetes</taxon>
        <taxon>Dothideomycetidae</taxon>
        <taxon>Mycosphaerellales</taxon>
        <taxon>Mycosphaerellaceae</taxon>
        <taxon>Zymoseptoria</taxon>
    </lineage>
</organism>
<dbReference type="PANTHER" id="PTHR23028">
    <property type="entry name" value="ACETYLTRANSFERASE"/>
    <property type="match status" value="1"/>
</dbReference>
<feature type="transmembrane region" description="Helical" evidence="1">
    <location>
        <begin position="104"/>
        <end position="123"/>
    </location>
</feature>
<dbReference type="Pfam" id="PF01757">
    <property type="entry name" value="Acyl_transf_3"/>
    <property type="match status" value="1"/>
</dbReference>
<dbReference type="EMBL" id="LAFY01005786">
    <property type="protein sequence ID" value="KJX92702.1"/>
    <property type="molecule type" value="Genomic_DNA"/>
</dbReference>
<keyword evidence="1" id="KW-0812">Transmembrane</keyword>
<protein>
    <recommendedName>
        <fullName evidence="2">Acyltransferase 3 domain-containing protein</fullName>
    </recommendedName>
</protein>
<proteinExistence type="predicted"/>